<sequence length="321" mass="36861">MDESDKIIAELREQNRHLQSQLNDTKNLLNIALNDSGLVLWEQDIPSGRLSLYNCEYGKICGISASEQEALYENWKSNLHPEDKELAIDAFESMIRGHSNEYNIEYRMVHQDGSTRWIKDRGTIQEYDRDNNPLRVIGTHIDVTQLRVDQHRLSKLAHHDTLTGLLNRHAFETEFNRFCQTIDANGGTLMFVDLDQFKPINDQYGHTAGDHILKACAKRIQDSCPEKAKAGRIGGDEFAILLPFSDTEQLEQQAKTLLDSFNQTHSFNHIEVSVSLSIGMCSFHRHNEEFNQILHRADQAMYQVKHNGKNNYALWKAPTPK</sequence>
<dbReference type="SMART" id="SM00267">
    <property type="entry name" value="GGDEF"/>
    <property type="match status" value="1"/>
</dbReference>
<dbReference type="EMBL" id="BARX01000016">
    <property type="protein sequence ID" value="GAD02472.1"/>
    <property type="molecule type" value="Genomic_DNA"/>
</dbReference>
<organism evidence="5 6">
    <name type="scientific">Agarivorans albus MKT 106</name>
    <dbReference type="NCBI Taxonomy" id="1331007"/>
    <lineage>
        <taxon>Bacteria</taxon>
        <taxon>Pseudomonadati</taxon>
        <taxon>Pseudomonadota</taxon>
        <taxon>Gammaproteobacteria</taxon>
        <taxon>Alteromonadales</taxon>
        <taxon>Alteromonadaceae</taxon>
        <taxon>Agarivorans</taxon>
    </lineage>
</organism>
<dbReference type="SUPFAM" id="SSF55073">
    <property type="entry name" value="Nucleotide cyclase"/>
    <property type="match status" value="1"/>
</dbReference>
<keyword evidence="2" id="KW-0175">Coiled coil</keyword>
<comment type="cofactor">
    <cofactor evidence="1">
        <name>Mg(2+)</name>
        <dbReference type="ChEBI" id="CHEBI:18420"/>
    </cofactor>
</comment>
<dbReference type="NCBIfam" id="TIGR00229">
    <property type="entry name" value="sensory_box"/>
    <property type="match status" value="1"/>
</dbReference>
<dbReference type="InterPro" id="IPR000160">
    <property type="entry name" value="GGDEF_dom"/>
</dbReference>
<dbReference type="Gene3D" id="3.30.450.20">
    <property type="entry name" value="PAS domain"/>
    <property type="match status" value="1"/>
</dbReference>
<dbReference type="NCBIfam" id="TIGR00254">
    <property type="entry name" value="GGDEF"/>
    <property type="match status" value="1"/>
</dbReference>
<dbReference type="FunFam" id="3.30.70.270:FF:000001">
    <property type="entry name" value="Diguanylate cyclase domain protein"/>
    <property type="match status" value="1"/>
</dbReference>
<dbReference type="PROSITE" id="PS50887">
    <property type="entry name" value="GGDEF"/>
    <property type="match status" value="1"/>
</dbReference>
<keyword evidence="6" id="KW-1185">Reference proteome</keyword>
<dbReference type="InterPro" id="IPR013655">
    <property type="entry name" value="PAS_fold_3"/>
</dbReference>
<reference evidence="5" key="1">
    <citation type="journal article" date="2013" name="Genome Announc.">
        <title>Draft Genome Sequence of Agarivorans albus Strain MKT 106T, an Agarolytic Marine Bacterium.</title>
        <authorList>
            <person name="Yasuike M."/>
            <person name="Nakamura Y."/>
            <person name="Kai W."/>
            <person name="Fujiwara A."/>
            <person name="Fukui Y."/>
            <person name="Satomi M."/>
            <person name="Sano M."/>
        </authorList>
    </citation>
    <scope>NUCLEOTIDE SEQUENCE [LARGE SCALE GENOMIC DNA]</scope>
</reference>
<dbReference type="CDD" id="cd01949">
    <property type="entry name" value="GGDEF"/>
    <property type="match status" value="1"/>
</dbReference>
<evidence type="ECO:0000256" key="2">
    <source>
        <dbReference type="SAM" id="Coils"/>
    </source>
</evidence>
<dbReference type="InterPro" id="IPR029787">
    <property type="entry name" value="Nucleotide_cyclase"/>
</dbReference>
<feature type="domain" description="GGDEF" evidence="4">
    <location>
        <begin position="185"/>
        <end position="317"/>
    </location>
</feature>
<dbReference type="PANTHER" id="PTHR44757">
    <property type="entry name" value="DIGUANYLATE CYCLASE DGCP"/>
    <property type="match status" value="1"/>
</dbReference>
<dbReference type="GO" id="GO:0003824">
    <property type="term" value="F:catalytic activity"/>
    <property type="evidence" value="ECO:0007669"/>
    <property type="project" value="UniProtKB-ARBA"/>
</dbReference>
<dbReference type="InterPro" id="IPR035965">
    <property type="entry name" value="PAS-like_dom_sf"/>
</dbReference>
<evidence type="ECO:0000313" key="5">
    <source>
        <dbReference type="EMBL" id="GAD02472.1"/>
    </source>
</evidence>
<dbReference type="Pfam" id="PF00990">
    <property type="entry name" value="GGDEF"/>
    <property type="match status" value="1"/>
</dbReference>
<dbReference type="OrthoDB" id="766410at2"/>
<dbReference type="CDD" id="cd00130">
    <property type="entry name" value="PAS"/>
    <property type="match status" value="1"/>
</dbReference>
<dbReference type="InterPro" id="IPR000700">
    <property type="entry name" value="PAS-assoc_C"/>
</dbReference>
<dbReference type="AlphaFoldDB" id="R9PM60"/>
<dbReference type="STRING" id="1331007.AALB_2552"/>
<dbReference type="Proteomes" id="UP000014461">
    <property type="component" value="Unassembled WGS sequence"/>
</dbReference>
<protein>
    <submittedName>
        <fullName evidence="5">Diguanylate cyclase/phosphodiesterase</fullName>
    </submittedName>
</protein>
<dbReference type="PANTHER" id="PTHR44757:SF2">
    <property type="entry name" value="BIOFILM ARCHITECTURE MAINTENANCE PROTEIN MBAA"/>
    <property type="match status" value="1"/>
</dbReference>
<evidence type="ECO:0000256" key="1">
    <source>
        <dbReference type="ARBA" id="ARBA00001946"/>
    </source>
</evidence>
<gene>
    <name evidence="5" type="ORF">AALB_2552</name>
</gene>
<dbReference type="InterPro" id="IPR000014">
    <property type="entry name" value="PAS"/>
</dbReference>
<dbReference type="Pfam" id="PF08447">
    <property type="entry name" value="PAS_3"/>
    <property type="match status" value="1"/>
</dbReference>
<dbReference type="InterPro" id="IPR001610">
    <property type="entry name" value="PAC"/>
</dbReference>
<dbReference type="SUPFAM" id="SSF55785">
    <property type="entry name" value="PYP-like sensor domain (PAS domain)"/>
    <property type="match status" value="1"/>
</dbReference>
<accession>R9PM60</accession>
<dbReference type="Gene3D" id="3.30.70.270">
    <property type="match status" value="1"/>
</dbReference>
<name>R9PM60_AGAAL</name>
<dbReference type="InterPro" id="IPR043128">
    <property type="entry name" value="Rev_trsase/Diguanyl_cyclase"/>
</dbReference>
<feature type="coiled-coil region" evidence="2">
    <location>
        <begin position="1"/>
        <end position="28"/>
    </location>
</feature>
<proteinExistence type="predicted"/>
<dbReference type="InterPro" id="IPR052155">
    <property type="entry name" value="Biofilm_reg_signaling"/>
</dbReference>
<evidence type="ECO:0000259" key="4">
    <source>
        <dbReference type="PROSITE" id="PS50887"/>
    </source>
</evidence>
<evidence type="ECO:0000259" key="3">
    <source>
        <dbReference type="PROSITE" id="PS50113"/>
    </source>
</evidence>
<feature type="domain" description="PAC" evidence="3">
    <location>
        <begin position="102"/>
        <end position="155"/>
    </location>
</feature>
<dbReference type="SMART" id="SM00086">
    <property type="entry name" value="PAC"/>
    <property type="match status" value="1"/>
</dbReference>
<comment type="caution">
    <text evidence="5">The sequence shown here is derived from an EMBL/GenBank/DDBJ whole genome shotgun (WGS) entry which is preliminary data.</text>
</comment>
<dbReference type="PROSITE" id="PS50113">
    <property type="entry name" value="PAC"/>
    <property type="match status" value="1"/>
</dbReference>
<evidence type="ECO:0000313" key="6">
    <source>
        <dbReference type="Proteomes" id="UP000014461"/>
    </source>
</evidence>
<dbReference type="RefSeq" id="WP_016402239.1">
    <property type="nucleotide sequence ID" value="NZ_BARX01000016.1"/>
</dbReference>